<evidence type="ECO:0000256" key="6">
    <source>
        <dbReference type="ARBA" id="ARBA00022679"/>
    </source>
</evidence>
<dbReference type="SUPFAM" id="SSF47226">
    <property type="entry name" value="Histidine-containing phosphotransfer domain, HPT domain"/>
    <property type="match status" value="1"/>
</dbReference>
<dbReference type="FunFam" id="3.30.565.10:FF:000010">
    <property type="entry name" value="Sensor histidine kinase RcsC"/>
    <property type="match status" value="1"/>
</dbReference>
<feature type="domain" description="Response regulatory" evidence="23">
    <location>
        <begin position="645"/>
        <end position="764"/>
    </location>
</feature>
<evidence type="ECO:0000259" key="24">
    <source>
        <dbReference type="PROSITE" id="PS50112"/>
    </source>
</evidence>
<keyword evidence="5 19" id="KW-0597">Phosphoprotein</keyword>
<reference evidence="28" key="1">
    <citation type="journal article" date="2014" name="Int. J. Syst. Evol. Microbiol.">
        <title>Complete genome sequence of Corynebacterium casei LMG S-19264T (=DSM 44701T), isolated from a smear-ripened cheese.</title>
        <authorList>
            <consortium name="US DOE Joint Genome Institute (JGI-PGF)"/>
            <person name="Walter F."/>
            <person name="Albersmeier A."/>
            <person name="Kalinowski J."/>
            <person name="Ruckert C."/>
        </authorList>
    </citation>
    <scope>NUCLEOTIDE SEQUENCE</scope>
    <source>
        <strain evidence="28">CGMCC 1.15425</strain>
    </source>
</reference>
<dbReference type="OrthoDB" id="9810730at2"/>
<dbReference type="CDD" id="cd00082">
    <property type="entry name" value="HisKA"/>
    <property type="match status" value="1"/>
</dbReference>
<comment type="function">
    <text evidence="14">Putative oxygen sensor; modulates the activity of FixJ, a transcriptional activator of nitrogen fixation fixK gene. FixL probably acts as a kinase that phosphorylates FixJ.</text>
</comment>
<evidence type="ECO:0000256" key="12">
    <source>
        <dbReference type="ARBA" id="ARBA00023012"/>
    </source>
</evidence>
<organism evidence="28 29">
    <name type="scientific">Pseudohongiella nitratireducens</name>
    <dbReference type="NCBI Taxonomy" id="1768907"/>
    <lineage>
        <taxon>Bacteria</taxon>
        <taxon>Pseudomonadati</taxon>
        <taxon>Pseudomonadota</taxon>
        <taxon>Gammaproteobacteria</taxon>
        <taxon>Pseudomonadales</taxon>
        <taxon>Pseudohongiellaceae</taxon>
        <taxon>Pseudohongiella</taxon>
    </lineage>
</organism>
<dbReference type="FunFam" id="3.30.450.20:FF:000060">
    <property type="entry name" value="Sensor protein FixL"/>
    <property type="match status" value="1"/>
</dbReference>
<reference evidence="28" key="2">
    <citation type="submission" date="2020-09" db="EMBL/GenBank/DDBJ databases">
        <authorList>
            <person name="Sun Q."/>
            <person name="Zhou Y."/>
        </authorList>
    </citation>
    <scope>NUCLEOTIDE SEQUENCE</scope>
    <source>
        <strain evidence="28">CGMCC 1.15425</strain>
    </source>
</reference>
<evidence type="ECO:0000256" key="9">
    <source>
        <dbReference type="ARBA" id="ARBA00022777"/>
    </source>
</evidence>
<dbReference type="PROSITE" id="PS50113">
    <property type="entry name" value="PAC"/>
    <property type="match status" value="1"/>
</dbReference>
<dbReference type="Pfam" id="PF00989">
    <property type="entry name" value="PAS"/>
    <property type="match status" value="1"/>
</dbReference>
<dbReference type="InterPro" id="IPR036641">
    <property type="entry name" value="HPT_dom_sf"/>
</dbReference>
<dbReference type="GO" id="GO:0006355">
    <property type="term" value="P:regulation of DNA-templated transcription"/>
    <property type="evidence" value="ECO:0007669"/>
    <property type="project" value="InterPro"/>
</dbReference>
<dbReference type="SMART" id="SM00448">
    <property type="entry name" value="REC"/>
    <property type="match status" value="1"/>
</dbReference>
<dbReference type="NCBIfam" id="TIGR00229">
    <property type="entry name" value="sensory_box"/>
    <property type="match status" value="1"/>
</dbReference>
<feature type="transmembrane region" description="Helical" evidence="20">
    <location>
        <begin position="120"/>
        <end position="144"/>
    </location>
</feature>
<dbReference type="Gene3D" id="3.40.50.2300">
    <property type="match status" value="1"/>
</dbReference>
<keyword evidence="9" id="KW-0418">Kinase</keyword>
<feature type="domain" description="Histidine kinase" evidence="22">
    <location>
        <begin position="410"/>
        <end position="625"/>
    </location>
</feature>
<feature type="domain" description="PAS" evidence="24">
    <location>
        <begin position="265"/>
        <end position="338"/>
    </location>
</feature>
<comment type="subcellular location">
    <subcellularLocation>
        <location evidence="2">Cell membrane</location>
        <topology evidence="2">Multi-pass membrane protein</topology>
    </subcellularLocation>
</comment>
<evidence type="ECO:0000313" key="29">
    <source>
        <dbReference type="Proteomes" id="UP000627715"/>
    </source>
</evidence>
<dbReference type="InterPro" id="IPR035965">
    <property type="entry name" value="PAS-like_dom_sf"/>
</dbReference>
<evidence type="ECO:0000256" key="8">
    <source>
        <dbReference type="ARBA" id="ARBA00022741"/>
    </source>
</evidence>
<evidence type="ECO:0000259" key="25">
    <source>
        <dbReference type="PROSITE" id="PS50113"/>
    </source>
</evidence>
<dbReference type="SUPFAM" id="SSF47384">
    <property type="entry name" value="Homodimeric domain of signal transducing histidine kinase"/>
    <property type="match status" value="1"/>
</dbReference>
<evidence type="ECO:0000256" key="18">
    <source>
        <dbReference type="PROSITE-ProRule" id="PRU00110"/>
    </source>
</evidence>
<gene>
    <name evidence="28" type="ORF">GCM10011403_13310</name>
</gene>
<feature type="modified residue" description="Phosphohistidine" evidence="18">
    <location>
        <position position="835"/>
    </location>
</feature>
<feature type="region of interest" description="Disordered" evidence="21">
    <location>
        <begin position="894"/>
        <end position="922"/>
    </location>
</feature>
<dbReference type="SUPFAM" id="SSF55874">
    <property type="entry name" value="ATPase domain of HSP90 chaperone/DNA topoisomerase II/histidine kinase"/>
    <property type="match status" value="1"/>
</dbReference>
<evidence type="ECO:0000256" key="4">
    <source>
        <dbReference type="ARBA" id="ARBA00022475"/>
    </source>
</evidence>
<dbReference type="InterPro" id="IPR036097">
    <property type="entry name" value="HisK_dim/P_sf"/>
</dbReference>
<proteinExistence type="predicted"/>
<dbReference type="InterPro" id="IPR008207">
    <property type="entry name" value="Sig_transdc_His_kin_Hpt_dom"/>
</dbReference>
<accession>A0A917GU37</accession>
<dbReference type="Pfam" id="PF01627">
    <property type="entry name" value="Hpt"/>
    <property type="match status" value="1"/>
</dbReference>
<dbReference type="SMART" id="SM00091">
    <property type="entry name" value="PAS"/>
    <property type="match status" value="1"/>
</dbReference>
<protein>
    <recommendedName>
        <fullName evidence="17">Sensor protein FixL</fullName>
        <ecNumber evidence="3">2.7.13.3</ecNumber>
    </recommendedName>
    <alternativeName>
        <fullName evidence="16">Sensory/regulatory protein RpfC</fullName>
    </alternativeName>
</protein>
<dbReference type="GO" id="GO:0005886">
    <property type="term" value="C:plasma membrane"/>
    <property type="evidence" value="ECO:0007669"/>
    <property type="project" value="UniProtKB-SubCell"/>
</dbReference>
<dbReference type="CDD" id="cd17546">
    <property type="entry name" value="REC_hyHK_CKI1_RcsC-like"/>
    <property type="match status" value="1"/>
</dbReference>
<evidence type="ECO:0000256" key="3">
    <source>
        <dbReference type="ARBA" id="ARBA00012438"/>
    </source>
</evidence>
<keyword evidence="6" id="KW-0808">Transferase</keyword>
<evidence type="ECO:0000256" key="2">
    <source>
        <dbReference type="ARBA" id="ARBA00004651"/>
    </source>
</evidence>
<dbReference type="PANTHER" id="PTHR45339">
    <property type="entry name" value="HYBRID SIGNAL TRANSDUCTION HISTIDINE KINASE J"/>
    <property type="match status" value="1"/>
</dbReference>
<evidence type="ECO:0000256" key="7">
    <source>
        <dbReference type="ARBA" id="ARBA00022692"/>
    </source>
</evidence>
<evidence type="ECO:0000256" key="5">
    <source>
        <dbReference type="ARBA" id="ARBA00022553"/>
    </source>
</evidence>
<comment type="catalytic activity">
    <reaction evidence="1">
        <text>ATP + protein L-histidine = ADP + protein N-phospho-L-histidine.</text>
        <dbReference type="EC" id="2.7.13.3"/>
    </reaction>
</comment>
<feature type="transmembrane region" description="Helical" evidence="20">
    <location>
        <begin position="93"/>
        <end position="113"/>
    </location>
</feature>
<feature type="transmembrane region" description="Helical" evidence="20">
    <location>
        <begin position="156"/>
        <end position="176"/>
    </location>
</feature>
<evidence type="ECO:0000256" key="21">
    <source>
        <dbReference type="SAM" id="MobiDB-lite"/>
    </source>
</evidence>
<dbReference type="InterPro" id="IPR004358">
    <property type="entry name" value="Sig_transdc_His_kin-like_C"/>
</dbReference>
<keyword evidence="7 20" id="KW-0812">Transmembrane</keyword>
<feature type="domain" description="MHYT" evidence="27">
    <location>
        <begin position="20"/>
        <end position="215"/>
    </location>
</feature>
<dbReference type="CDD" id="cd16922">
    <property type="entry name" value="HATPase_EvgS-ArcB-TorS-like"/>
    <property type="match status" value="1"/>
</dbReference>
<dbReference type="InterPro" id="IPR003594">
    <property type="entry name" value="HATPase_dom"/>
</dbReference>
<dbReference type="GO" id="GO:0005524">
    <property type="term" value="F:ATP binding"/>
    <property type="evidence" value="ECO:0007669"/>
    <property type="project" value="UniProtKB-KW"/>
</dbReference>
<dbReference type="InterPro" id="IPR005330">
    <property type="entry name" value="MHYT_dom"/>
</dbReference>
<dbReference type="SMART" id="SM00388">
    <property type="entry name" value="HisKA"/>
    <property type="match status" value="1"/>
</dbReference>
<feature type="domain" description="HPt" evidence="26">
    <location>
        <begin position="796"/>
        <end position="888"/>
    </location>
</feature>
<dbReference type="CDD" id="cd00130">
    <property type="entry name" value="PAS"/>
    <property type="match status" value="1"/>
</dbReference>
<dbReference type="RefSeq" id="WP_068813085.1">
    <property type="nucleotide sequence ID" value="NZ_BMIY01000005.1"/>
</dbReference>
<feature type="transmembrane region" description="Helical" evidence="20">
    <location>
        <begin position="188"/>
        <end position="209"/>
    </location>
</feature>
<dbReference type="Gene3D" id="3.30.565.10">
    <property type="entry name" value="Histidine kinase-like ATPase, C-terminal domain"/>
    <property type="match status" value="1"/>
</dbReference>
<comment type="caution">
    <text evidence="28">The sequence shown here is derived from an EMBL/GenBank/DDBJ whole genome shotgun (WGS) entry which is preliminary data.</text>
</comment>
<feature type="compositionally biased region" description="Polar residues" evidence="21">
    <location>
        <begin position="903"/>
        <end position="922"/>
    </location>
</feature>
<evidence type="ECO:0000256" key="19">
    <source>
        <dbReference type="PROSITE-ProRule" id="PRU00169"/>
    </source>
</evidence>
<dbReference type="PRINTS" id="PR00344">
    <property type="entry name" value="BCTRLSENSOR"/>
</dbReference>
<dbReference type="Proteomes" id="UP000627715">
    <property type="component" value="Unassembled WGS sequence"/>
</dbReference>
<keyword evidence="8" id="KW-0547">Nucleotide-binding</keyword>
<dbReference type="Pfam" id="PF00512">
    <property type="entry name" value="HisKA"/>
    <property type="match status" value="1"/>
</dbReference>
<keyword evidence="29" id="KW-1185">Reference proteome</keyword>
<dbReference type="AlphaFoldDB" id="A0A917GU37"/>
<dbReference type="PROSITE" id="PS50109">
    <property type="entry name" value="HIS_KIN"/>
    <property type="match status" value="1"/>
</dbReference>
<dbReference type="PROSITE" id="PS50894">
    <property type="entry name" value="HPT"/>
    <property type="match status" value="1"/>
</dbReference>
<keyword evidence="11 20" id="KW-1133">Transmembrane helix</keyword>
<evidence type="ECO:0000259" key="26">
    <source>
        <dbReference type="PROSITE" id="PS50894"/>
    </source>
</evidence>
<dbReference type="PROSITE" id="PS50110">
    <property type="entry name" value="RESPONSE_REGULATORY"/>
    <property type="match status" value="1"/>
</dbReference>
<evidence type="ECO:0000256" key="16">
    <source>
        <dbReference type="ARBA" id="ARBA00068150"/>
    </source>
</evidence>
<evidence type="ECO:0000259" key="22">
    <source>
        <dbReference type="PROSITE" id="PS50109"/>
    </source>
</evidence>
<feature type="domain" description="PAC" evidence="25">
    <location>
        <begin position="342"/>
        <end position="392"/>
    </location>
</feature>
<feature type="modified residue" description="4-aspartylphosphate" evidence="19">
    <location>
        <position position="694"/>
    </location>
</feature>
<dbReference type="Gene3D" id="1.10.287.130">
    <property type="match status" value="1"/>
</dbReference>
<dbReference type="PANTHER" id="PTHR45339:SF1">
    <property type="entry name" value="HYBRID SIGNAL TRANSDUCTION HISTIDINE KINASE J"/>
    <property type="match status" value="1"/>
</dbReference>
<dbReference type="Pfam" id="PF03707">
    <property type="entry name" value="MHYT"/>
    <property type="match status" value="4"/>
</dbReference>
<dbReference type="InterPro" id="IPR003661">
    <property type="entry name" value="HisK_dim/P_dom"/>
</dbReference>
<dbReference type="Pfam" id="PF00072">
    <property type="entry name" value="Response_reg"/>
    <property type="match status" value="1"/>
</dbReference>
<evidence type="ECO:0000256" key="1">
    <source>
        <dbReference type="ARBA" id="ARBA00000085"/>
    </source>
</evidence>
<feature type="transmembrane region" description="Helical" evidence="20">
    <location>
        <begin position="23"/>
        <end position="45"/>
    </location>
</feature>
<keyword evidence="12" id="KW-0902">Two-component regulatory system</keyword>
<dbReference type="InterPro" id="IPR005467">
    <property type="entry name" value="His_kinase_dom"/>
</dbReference>
<evidence type="ECO:0000259" key="23">
    <source>
        <dbReference type="PROSITE" id="PS50110"/>
    </source>
</evidence>
<evidence type="ECO:0000256" key="10">
    <source>
        <dbReference type="ARBA" id="ARBA00022840"/>
    </source>
</evidence>
<dbReference type="EMBL" id="BMIY01000005">
    <property type="protein sequence ID" value="GGG57400.1"/>
    <property type="molecule type" value="Genomic_DNA"/>
</dbReference>
<evidence type="ECO:0000256" key="17">
    <source>
        <dbReference type="ARBA" id="ARBA00070616"/>
    </source>
</evidence>
<dbReference type="SMART" id="SM00387">
    <property type="entry name" value="HATPase_c"/>
    <property type="match status" value="1"/>
</dbReference>
<dbReference type="InterPro" id="IPR000700">
    <property type="entry name" value="PAS-assoc_C"/>
</dbReference>
<evidence type="ECO:0000256" key="13">
    <source>
        <dbReference type="ARBA" id="ARBA00023136"/>
    </source>
</evidence>
<keyword evidence="4" id="KW-1003">Cell membrane</keyword>
<dbReference type="PROSITE" id="PS50924">
    <property type="entry name" value="MHYT"/>
    <property type="match status" value="1"/>
</dbReference>
<feature type="transmembrane region" description="Helical" evidence="20">
    <location>
        <begin position="229"/>
        <end position="253"/>
    </location>
</feature>
<dbReference type="FunFam" id="1.10.287.130:FF:000002">
    <property type="entry name" value="Two-component osmosensing histidine kinase"/>
    <property type="match status" value="1"/>
</dbReference>
<dbReference type="InterPro" id="IPR036890">
    <property type="entry name" value="HATPase_C_sf"/>
</dbReference>
<evidence type="ECO:0000256" key="14">
    <source>
        <dbReference type="ARBA" id="ARBA00059827"/>
    </source>
</evidence>
<evidence type="ECO:0000256" key="20">
    <source>
        <dbReference type="PROSITE-ProRule" id="PRU00244"/>
    </source>
</evidence>
<dbReference type="EC" id="2.7.13.3" evidence="3"/>
<dbReference type="Gene3D" id="3.30.450.20">
    <property type="entry name" value="PAS domain"/>
    <property type="match status" value="1"/>
</dbReference>
<sequence length="981" mass="107945">MTNIFDLTSPAGSILVHGHHNTWLVLLSVLIAIIASTLALQLATLVRLARRNSTRQLALFSGAFTLGTGIWAMHFIGMLSFVLPVAVNYDPTLTAISLLPAFMASALALHILSTLQPTPLVIAVGGLFVGAGIGAMHYTGMFAMELDGDMRFHLGWFLASIVVAVLLAMIALGVHYGMRRHLNLSTPVSLGLSGICMGLAISGMHYTGMAGVHFVLDASVQGDHVSSPTWLAISIGMAVIVISIVVITTNGIMRYRELVNQAKSSENRLRAIVDTAVDAIITIDESGKVLTFNRAAEILFGWAEEEIRGQNVKLLMPKEFSQNHDNYLLRYQQTLQGNLMDNRREVTAMRRDGSIFPVRAGVSKAHVDGNTVYVGILTDITTRVEMEKNLKAAKARAEQAATARSTFLANMSHEIRTPMNSIIGFSELLLDTELDSNQYRHTRIIHRSARSLLRLLNDILDTAKLDRNAIELEQRPFSLKQLVQETSEEIRLLADRKSIYLTVAYECPQQWFLGDAFRIKQVITNLLSNAVKFTEEGGVIVSVTENKPGVSIVIKDTGIGIPKDRLETIFQPFSQSDVSMSRRFGGTGLGTTIAQKLVELMSGTIGVDSEEGSGSTFSIALPLKACDALQERRLTPKAEQDSGLSILAVDDVPENLELLSVNLARAGHTVDTATDGLEAIQAYKTGHYDLVLMDVQMPNLDGLSASRQIRAYEIQETLQRTPIIALTASVLERDHKAAKLSGMDGFIAKPLDWKKVYAEITNVLYQSPDDSLPDAVANSSMPQTINHSDAIERWGNAAVYNQVLQNFLQQLPEEIDHVVKAIHTQDRDTLNQHVHRLKGITGNLGLERLYTQLESLEHFSRNSGIQVSDYSDQINELNDKVRDLLKEANLDTSAIPHSHDQSTETVTDATTSGRGNTKQTNMTLPKSDQQYIVQCLERGEIPEDKLSELIHSVDAQTAKDIHNAMDEFEFDKIIAIINTLS</sequence>
<evidence type="ECO:0000313" key="28">
    <source>
        <dbReference type="EMBL" id="GGG57400.1"/>
    </source>
</evidence>
<name>A0A917GU37_9GAMM</name>
<keyword evidence="13 20" id="KW-0472">Membrane</keyword>
<evidence type="ECO:0000256" key="15">
    <source>
        <dbReference type="ARBA" id="ARBA00064003"/>
    </source>
</evidence>
<dbReference type="GO" id="GO:0000155">
    <property type="term" value="F:phosphorelay sensor kinase activity"/>
    <property type="evidence" value="ECO:0007669"/>
    <property type="project" value="InterPro"/>
</dbReference>
<dbReference type="SUPFAM" id="SSF52172">
    <property type="entry name" value="CheY-like"/>
    <property type="match status" value="1"/>
</dbReference>
<dbReference type="Pfam" id="PF02518">
    <property type="entry name" value="HATPase_c"/>
    <property type="match status" value="1"/>
</dbReference>
<dbReference type="InterPro" id="IPR000014">
    <property type="entry name" value="PAS"/>
</dbReference>
<dbReference type="InterPro" id="IPR011006">
    <property type="entry name" value="CheY-like_superfamily"/>
</dbReference>
<evidence type="ECO:0000259" key="27">
    <source>
        <dbReference type="PROSITE" id="PS50924"/>
    </source>
</evidence>
<dbReference type="InterPro" id="IPR013767">
    <property type="entry name" value="PAS_fold"/>
</dbReference>
<dbReference type="InterPro" id="IPR001789">
    <property type="entry name" value="Sig_transdc_resp-reg_receiver"/>
</dbReference>
<dbReference type="SUPFAM" id="SSF55785">
    <property type="entry name" value="PYP-like sensor domain (PAS domain)"/>
    <property type="match status" value="1"/>
</dbReference>
<feature type="transmembrane region" description="Helical" evidence="20">
    <location>
        <begin position="57"/>
        <end position="87"/>
    </location>
</feature>
<dbReference type="PROSITE" id="PS50112">
    <property type="entry name" value="PAS"/>
    <property type="match status" value="1"/>
</dbReference>
<comment type="subunit">
    <text evidence="15">At low DSF concentrations, interacts with RpfF.</text>
</comment>
<keyword evidence="10" id="KW-0067">ATP-binding</keyword>
<evidence type="ECO:0000256" key="11">
    <source>
        <dbReference type="ARBA" id="ARBA00022989"/>
    </source>
</evidence>
<dbReference type="Gene3D" id="1.20.120.160">
    <property type="entry name" value="HPT domain"/>
    <property type="match status" value="1"/>
</dbReference>